<keyword evidence="1" id="KW-0812">Transmembrane</keyword>
<sequence length="226" mass="24996">MGYQDRSLPRASCFSTRVFPPSRYLFLGITCLFIIATASIFTFSTTSKAWLTQHLRNLQATNLAKSSAEEMVTDCGTSRLRAEARGCIFDPMAAGWVPPICHSPTAAHDALYNPLTTSSLGVNDEFPWFIDANFTSKIAPSELGLLEAEEAYATQGYHIAHCLYMLKLGVIALNKVARGEKDVYVHYRAVDEHHMMHCTKVISSREIPMGAVIGVFFKAGHCVKLD</sequence>
<dbReference type="Proteomes" id="UP000824998">
    <property type="component" value="Unassembled WGS sequence"/>
</dbReference>
<dbReference type="OrthoDB" id="3501153at2759"/>
<evidence type="ECO:0000313" key="2">
    <source>
        <dbReference type="EMBL" id="KAG9229921.1"/>
    </source>
</evidence>
<gene>
    <name evidence="2" type="ORF">BJ875DRAFT_521654</name>
</gene>
<evidence type="ECO:0000256" key="1">
    <source>
        <dbReference type="SAM" id="Phobius"/>
    </source>
</evidence>
<feature type="transmembrane region" description="Helical" evidence="1">
    <location>
        <begin position="24"/>
        <end position="43"/>
    </location>
</feature>
<reference evidence="2" key="1">
    <citation type="journal article" date="2021" name="IMA Fungus">
        <title>Genomic characterization of three marine fungi, including Emericellopsis atlantica sp. nov. with signatures of a generalist lifestyle and marine biomass degradation.</title>
        <authorList>
            <person name="Hagestad O.C."/>
            <person name="Hou L."/>
            <person name="Andersen J.H."/>
            <person name="Hansen E.H."/>
            <person name="Altermark B."/>
            <person name="Li C."/>
            <person name="Kuhnert E."/>
            <person name="Cox R.J."/>
            <person name="Crous P.W."/>
            <person name="Spatafora J.W."/>
            <person name="Lail K."/>
            <person name="Amirebrahimi M."/>
            <person name="Lipzen A."/>
            <person name="Pangilinan J."/>
            <person name="Andreopoulos W."/>
            <person name="Hayes R.D."/>
            <person name="Ng V."/>
            <person name="Grigoriev I.V."/>
            <person name="Jackson S.A."/>
            <person name="Sutton T.D.S."/>
            <person name="Dobson A.D.W."/>
            <person name="Rama T."/>
        </authorList>
    </citation>
    <scope>NUCLEOTIDE SEQUENCE</scope>
    <source>
        <strain evidence="2">TRa018bII</strain>
    </source>
</reference>
<accession>A0A9P8C283</accession>
<comment type="caution">
    <text evidence="2">The sequence shown here is derived from an EMBL/GenBank/DDBJ whole genome shotgun (WGS) entry which is preliminary data.</text>
</comment>
<evidence type="ECO:0000313" key="3">
    <source>
        <dbReference type="Proteomes" id="UP000824998"/>
    </source>
</evidence>
<keyword evidence="3" id="KW-1185">Reference proteome</keyword>
<name>A0A9P8C283_9HELO</name>
<dbReference type="PANTHER" id="PTHR35896">
    <property type="entry name" value="IG-LIKE DOMAIN-CONTAINING PROTEIN"/>
    <property type="match status" value="1"/>
</dbReference>
<dbReference type="PANTHER" id="PTHR35896:SF3">
    <property type="entry name" value="MAJOR FACILITATOR SUPERFAMILY TRANSPORTER"/>
    <property type="match status" value="1"/>
</dbReference>
<dbReference type="AlphaFoldDB" id="A0A9P8C283"/>
<protein>
    <submittedName>
        <fullName evidence="2">Uncharacterized protein</fullName>
    </submittedName>
</protein>
<dbReference type="EMBL" id="MU251718">
    <property type="protein sequence ID" value="KAG9229921.1"/>
    <property type="molecule type" value="Genomic_DNA"/>
</dbReference>
<proteinExistence type="predicted"/>
<keyword evidence="1" id="KW-1133">Transmembrane helix</keyword>
<feature type="non-terminal residue" evidence="2">
    <location>
        <position position="226"/>
    </location>
</feature>
<dbReference type="InterPro" id="IPR053008">
    <property type="entry name" value="Phomopsin_biosynth_assoc"/>
</dbReference>
<keyword evidence="1" id="KW-0472">Membrane</keyword>
<organism evidence="2 3">
    <name type="scientific">Amylocarpus encephaloides</name>
    <dbReference type="NCBI Taxonomy" id="45428"/>
    <lineage>
        <taxon>Eukaryota</taxon>
        <taxon>Fungi</taxon>
        <taxon>Dikarya</taxon>
        <taxon>Ascomycota</taxon>
        <taxon>Pezizomycotina</taxon>
        <taxon>Leotiomycetes</taxon>
        <taxon>Helotiales</taxon>
        <taxon>Helotiales incertae sedis</taxon>
        <taxon>Amylocarpus</taxon>
    </lineage>
</organism>